<keyword evidence="15" id="KW-0443">Lipid metabolism</keyword>
<evidence type="ECO:0000256" key="5">
    <source>
        <dbReference type="ARBA" id="ARBA00012764"/>
    </source>
</evidence>
<sequence>MAESALRRFVTHGRTVCRNGGVRCLFTEASDPEALSDVKTTTSVKSFSELPGPRGLPIVGTVTEYFRKANKGQMHEVQRKFHRQYGKIFKEKFGSYDNVSVGDPSLVEEILRAEGKYPHRPPYEAWVLYNELRKRRGGIMTANGEQWRGNRSAMNPKLLRPKAVGDFVDGINSVVTDFVDRLRFLKDREGEGEFVPHLPNELNKFTMEALGYVLLDTRLGCLERQVDPKIQNFITSIATMFLTGHQMMAFTKVYKNLRLKTWRMHVKAWDTIYEIAQEYIEAKMEDVAERLSGDVQEGDRVDFLTYLVGNGQMSRQEIYENITEVLLGGVDTAANSMSFLLYSLAKNTDAQDTLRDEVDSVLDGKTCTYDDLQRMPYLKAVVKETLRLYPPIPINARILQEDTIVDNTLIHKGTCVLLNNYTMSRDPSIFSNPDQFVPERWLKAEAKEWHPFSILPFGYGARSCVGRRIAETEIYLATIRVCQNFNLKLSDKFDITPSVRTQLTAGAELPILFEER</sequence>
<dbReference type="InterPro" id="IPR050479">
    <property type="entry name" value="CYP11_CYP27_families"/>
</dbReference>
<evidence type="ECO:0000256" key="19">
    <source>
        <dbReference type="ARBA" id="ARBA00023221"/>
    </source>
</evidence>
<evidence type="ECO:0000256" key="10">
    <source>
        <dbReference type="ARBA" id="ARBA00022792"/>
    </source>
</evidence>
<comment type="pathway">
    <text evidence="3">Lipid metabolism; C21-steroid hormone metabolism.</text>
</comment>
<comment type="subcellular location">
    <subcellularLocation>
        <location evidence="2">Mitochondrion inner membrane</location>
        <topology evidence="2">Peripheral membrane protein</topology>
    </subcellularLocation>
</comment>
<evidence type="ECO:0000256" key="24">
    <source>
        <dbReference type="ARBA" id="ARBA00033394"/>
    </source>
</evidence>
<dbReference type="PROSITE" id="PS00086">
    <property type="entry name" value="CYTOCHROME_P450"/>
    <property type="match status" value="1"/>
</dbReference>
<keyword evidence="18" id="KW-1207">Sterol metabolism</keyword>
<evidence type="ECO:0000256" key="16">
    <source>
        <dbReference type="ARBA" id="ARBA00023128"/>
    </source>
</evidence>
<keyword evidence="16" id="KW-0496">Mitochondrion</keyword>
<evidence type="ECO:0000256" key="17">
    <source>
        <dbReference type="ARBA" id="ARBA00023136"/>
    </source>
</evidence>
<dbReference type="CDD" id="cd11054">
    <property type="entry name" value="CYP24A1-like"/>
    <property type="match status" value="1"/>
</dbReference>
<organism evidence="27 28">
    <name type="scientific">Patella caerulea</name>
    <name type="common">Rayed Mediterranean limpet</name>
    <dbReference type="NCBI Taxonomy" id="87958"/>
    <lineage>
        <taxon>Eukaryota</taxon>
        <taxon>Metazoa</taxon>
        <taxon>Spiralia</taxon>
        <taxon>Lophotrochozoa</taxon>
        <taxon>Mollusca</taxon>
        <taxon>Gastropoda</taxon>
        <taxon>Patellogastropoda</taxon>
        <taxon>Patelloidea</taxon>
        <taxon>Patellidae</taxon>
        <taxon>Patella</taxon>
    </lineage>
</organism>
<keyword evidence="8 25" id="KW-0349">Heme</keyword>
<dbReference type="GO" id="GO:0008386">
    <property type="term" value="F:cholesterol monooxygenase (side-chain-cleaving) activity"/>
    <property type="evidence" value="ECO:0007669"/>
    <property type="project" value="UniProtKB-EC"/>
</dbReference>
<dbReference type="InterPro" id="IPR017972">
    <property type="entry name" value="Cyt_P450_CS"/>
</dbReference>
<evidence type="ECO:0000256" key="23">
    <source>
        <dbReference type="ARBA" id="ARBA00033274"/>
    </source>
</evidence>
<evidence type="ECO:0000256" key="20">
    <source>
        <dbReference type="ARBA" id="ARBA00023250"/>
    </source>
</evidence>
<dbReference type="PANTHER" id="PTHR24279">
    <property type="entry name" value="CYTOCHROME P450"/>
    <property type="match status" value="1"/>
</dbReference>
<evidence type="ECO:0000256" key="6">
    <source>
        <dbReference type="ARBA" id="ARBA00019844"/>
    </source>
</evidence>
<dbReference type="PRINTS" id="PR00385">
    <property type="entry name" value="P450"/>
</dbReference>
<evidence type="ECO:0000313" key="28">
    <source>
        <dbReference type="Proteomes" id="UP001347796"/>
    </source>
</evidence>
<name>A0AAN8K498_PATCE</name>
<keyword evidence="28" id="KW-1185">Reference proteome</keyword>
<keyword evidence="7" id="KW-0153">Cholesterol metabolism</keyword>
<dbReference type="GO" id="GO:0008203">
    <property type="term" value="P:cholesterol metabolic process"/>
    <property type="evidence" value="ECO:0007669"/>
    <property type="project" value="UniProtKB-KW"/>
</dbReference>
<protein>
    <recommendedName>
        <fullName evidence="6">Cholesterol side-chain cleavage enzyme, mitochondrial</fullName>
        <ecNumber evidence="5">1.14.15.6</ecNumber>
    </recommendedName>
    <alternativeName>
        <fullName evidence="21">CYPXIA1</fullName>
    </alternativeName>
    <alternativeName>
        <fullName evidence="23">Cholesterol desmolase</fullName>
    </alternativeName>
    <alternativeName>
        <fullName evidence="22">Cytochrome P450 11A1</fullName>
    </alternativeName>
    <alternativeName>
        <fullName evidence="24">Cytochrome P450(scc)</fullName>
    </alternativeName>
</protein>
<dbReference type="GO" id="GO:0005743">
    <property type="term" value="C:mitochondrial inner membrane"/>
    <property type="evidence" value="ECO:0007669"/>
    <property type="project" value="UniProtKB-SubCell"/>
</dbReference>
<dbReference type="GO" id="GO:0006700">
    <property type="term" value="P:C21-steroid hormone biosynthetic process"/>
    <property type="evidence" value="ECO:0007669"/>
    <property type="project" value="TreeGrafter"/>
</dbReference>
<dbReference type="GO" id="GO:0034650">
    <property type="term" value="P:cortisol metabolic process"/>
    <property type="evidence" value="ECO:0007669"/>
    <property type="project" value="TreeGrafter"/>
</dbReference>
<evidence type="ECO:0000256" key="2">
    <source>
        <dbReference type="ARBA" id="ARBA00004637"/>
    </source>
</evidence>
<dbReference type="InterPro" id="IPR036396">
    <property type="entry name" value="Cyt_P450_sf"/>
</dbReference>
<evidence type="ECO:0000256" key="8">
    <source>
        <dbReference type="ARBA" id="ARBA00022617"/>
    </source>
</evidence>
<dbReference type="SUPFAM" id="SSF48264">
    <property type="entry name" value="Cytochrome P450"/>
    <property type="match status" value="1"/>
</dbReference>
<dbReference type="Gene3D" id="1.10.630.10">
    <property type="entry name" value="Cytochrome P450"/>
    <property type="match status" value="1"/>
</dbReference>
<comment type="cofactor">
    <cofactor evidence="1 25">
        <name>heme</name>
        <dbReference type="ChEBI" id="CHEBI:30413"/>
    </cofactor>
</comment>
<dbReference type="PRINTS" id="PR00463">
    <property type="entry name" value="EP450I"/>
</dbReference>
<dbReference type="EMBL" id="JAZGQO010000006">
    <property type="protein sequence ID" value="KAK6185568.1"/>
    <property type="molecule type" value="Genomic_DNA"/>
</dbReference>
<dbReference type="Pfam" id="PF00067">
    <property type="entry name" value="p450"/>
    <property type="match status" value="1"/>
</dbReference>
<evidence type="ECO:0000256" key="13">
    <source>
        <dbReference type="ARBA" id="ARBA00023004"/>
    </source>
</evidence>
<evidence type="ECO:0000256" key="18">
    <source>
        <dbReference type="ARBA" id="ARBA00023166"/>
    </source>
</evidence>
<evidence type="ECO:0000256" key="4">
    <source>
        <dbReference type="ARBA" id="ARBA00010617"/>
    </source>
</evidence>
<comment type="caution">
    <text evidence="27">The sequence shown here is derived from an EMBL/GenBank/DDBJ whole genome shotgun (WGS) entry which is preliminary data.</text>
</comment>
<evidence type="ECO:0000256" key="9">
    <source>
        <dbReference type="ARBA" id="ARBA00022723"/>
    </source>
</evidence>
<dbReference type="GO" id="GO:0006704">
    <property type="term" value="P:glucocorticoid biosynthetic process"/>
    <property type="evidence" value="ECO:0007669"/>
    <property type="project" value="TreeGrafter"/>
</dbReference>
<evidence type="ECO:0000256" key="1">
    <source>
        <dbReference type="ARBA" id="ARBA00001971"/>
    </source>
</evidence>
<dbReference type="InterPro" id="IPR001128">
    <property type="entry name" value="Cyt_P450"/>
</dbReference>
<keyword evidence="17" id="KW-0472">Membrane</keyword>
<dbReference type="EC" id="1.14.15.6" evidence="5"/>
<dbReference type="AlphaFoldDB" id="A0AAN8K498"/>
<keyword evidence="10" id="KW-0999">Mitochondrion inner membrane</keyword>
<keyword evidence="19" id="KW-0753">Steroid metabolism</keyword>
<evidence type="ECO:0000256" key="21">
    <source>
        <dbReference type="ARBA" id="ARBA00030343"/>
    </source>
</evidence>
<comment type="similarity">
    <text evidence="4 26">Belongs to the cytochrome P450 family.</text>
</comment>
<evidence type="ECO:0000256" key="11">
    <source>
        <dbReference type="ARBA" id="ARBA00022946"/>
    </source>
</evidence>
<dbReference type="GO" id="GO:0071375">
    <property type="term" value="P:cellular response to peptide hormone stimulus"/>
    <property type="evidence" value="ECO:0007669"/>
    <property type="project" value="TreeGrafter"/>
</dbReference>
<dbReference type="PANTHER" id="PTHR24279:SF3">
    <property type="entry name" value="CHOLESTEROL SIDE-CHAIN CLEAVAGE ENZYME, MITOCHONDRIAL"/>
    <property type="match status" value="1"/>
</dbReference>
<evidence type="ECO:0000256" key="15">
    <source>
        <dbReference type="ARBA" id="ARBA00023098"/>
    </source>
</evidence>
<keyword evidence="14 26" id="KW-0503">Monooxygenase</keyword>
<proteinExistence type="inferred from homology"/>
<keyword evidence="20" id="KW-0755">Steroidogenesis</keyword>
<dbReference type="GO" id="GO:0020037">
    <property type="term" value="F:heme binding"/>
    <property type="evidence" value="ECO:0007669"/>
    <property type="project" value="InterPro"/>
</dbReference>
<keyword evidence="9 25" id="KW-0479">Metal-binding</keyword>
<reference evidence="27 28" key="1">
    <citation type="submission" date="2024-01" db="EMBL/GenBank/DDBJ databases">
        <title>The genome of the rayed Mediterranean limpet Patella caerulea (Linnaeus, 1758).</title>
        <authorList>
            <person name="Anh-Thu Weber A."/>
            <person name="Halstead-Nussloch G."/>
        </authorList>
    </citation>
    <scope>NUCLEOTIDE SEQUENCE [LARGE SCALE GENOMIC DNA]</scope>
    <source>
        <strain evidence="27">AATW-2023a</strain>
        <tissue evidence="27">Whole specimen</tissue>
    </source>
</reference>
<gene>
    <name evidence="27" type="ORF">SNE40_007773</name>
</gene>
<evidence type="ECO:0000256" key="25">
    <source>
        <dbReference type="PIRSR" id="PIRSR602401-1"/>
    </source>
</evidence>
<keyword evidence="11" id="KW-0809">Transit peptide</keyword>
<dbReference type="Proteomes" id="UP001347796">
    <property type="component" value="Unassembled WGS sequence"/>
</dbReference>
<keyword evidence="13 25" id="KW-0408">Iron</keyword>
<dbReference type="GO" id="GO:0005506">
    <property type="term" value="F:iron ion binding"/>
    <property type="evidence" value="ECO:0007669"/>
    <property type="project" value="InterPro"/>
</dbReference>
<accession>A0AAN8K498</accession>
<keyword evidence="12 26" id="KW-0560">Oxidoreductase</keyword>
<evidence type="ECO:0000256" key="26">
    <source>
        <dbReference type="RuleBase" id="RU000461"/>
    </source>
</evidence>
<feature type="binding site" description="axial binding residue" evidence="25">
    <location>
        <position position="464"/>
    </location>
    <ligand>
        <name>heme</name>
        <dbReference type="ChEBI" id="CHEBI:30413"/>
    </ligand>
    <ligandPart>
        <name>Fe</name>
        <dbReference type="ChEBI" id="CHEBI:18248"/>
    </ligandPart>
</feature>
<dbReference type="InterPro" id="IPR002401">
    <property type="entry name" value="Cyt_P450_E_grp-I"/>
</dbReference>
<evidence type="ECO:0000256" key="12">
    <source>
        <dbReference type="ARBA" id="ARBA00023002"/>
    </source>
</evidence>
<evidence type="ECO:0000256" key="7">
    <source>
        <dbReference type="ARBA" id="ARBA00022548"/>
    </source>
</evidence>
<dbReference type="FunFam" id="1.10.630.10:FF:000006">
    <property type="entry name" value="Cytochrome P450 302a1, mitochondrial"/>
    <property type="match status" value="1"/>
</dbReference>
<evidence type="ECO:0000256" key="3">
    <source>
        <dbReference type="ARBA" id="ARBA00005108"/>
    </source>
</evidence>
<evidence type="ECO:0000256" key="22">
    <source>
        <dbReference type="ARBA" id="ARBA00032666"/>
    </source>
</evidence>
<evidence type="ECO:0000256" key="14">
    <source>
        <dbReference type="ARBA" id="ARBA00023033"/>
    </source>
</evidence>
<evidence type="ECO:0000313" key="27">
    <source>
        <dbReference type="EMBL" id="KAK6185568.1"/>
    </source>
</evidence>